<protein>
    <submittedName>
        <fullName evidence="1">Uncharacterized protein</fullName>
    </submittedName>
</protein>
<evidence type="ECO:0000313" key="1">
    <source>
        <dbReference type="EMBL" id="PWW40756.1"/>
    </source>
</evidence>
<accession>A0A855YCV7</accession>
<evidence type="ECO:0000313" key="2">
    <source>
        <dbReference type="Proteomes" id="UP000247078"/>
    </source>
</evidence>
<dbReference type="EMBL" id="QGTZ01000005">
    <property type="protein sequence ID" value="PWW40756.1"/>
    <property type="molecule type" value="Genomic_DNA"/>
</dbReference>
<reference evidence="1 2" key="1">
    <citation type="submission" date="2018-05" db="EMBL/GenBank/DDBJ databases">
        <title>Freshwater and sediment microbial communities from various areas in North America, analyzing microbe dynamics in response to fracking.</title>
        <authorList>
            <person name="Lamendella R."/>
        </authorList>
    </citation>
    <scope>NUCLEOTIDE SEQUENCE [LARGE SCALE GENOMIC DNA]</scope>
    <source>
        <strain evidence="1 2">DB-3</strain>
    </source>
</reference>
<proteinExistence type="predicted"/>
<name>A0A855YCV7_9BACL</name>
<organism evidence="1 2">
    <name type="scientific">Paenibacillus pabuli</name>
    <dbReference type="NCBI Taxonomy" id="1472"/>
    <lineage>
        <taxon>Bacteria</taxon>
        <taxon>Bacillati</taxon>
        <taxon>Bacillota</taxon>
        <taxon>Bacilli</taxon>
        <taxon>Bacillales</taxon>
        <taxon>Paenibacillaceae</taxon>
        <taxon>Paenibacillus</taxon>
    </lineage>
</organism>
<sequence>MGKFQKFMSVILVLITLLLFLNYLELRENNRLQNIIINGIYN</sequence>
<dbReference type="Proteomes" id="UP000247078">
    <property type="component" value="Unassembled WGS sequence"/>
</dbReference>
<dbReference type="AlphaFoldDB" id="A0A855YCV7"/>
<gene>
    <name evidence="1" type="ORF">DET56_10528</name>
</gene>
<comment type="caution">
    <text evidence="1">The sequence shown here is derived from an EMBL/GenBank/DDBJ whole genome shotgun (WGS) entry which is preliminary data.</text>
</comment>